<dbReference type="AlphaFoldDB" id="A0A3B0XJ61"/>
<accession>A0A3B0XJ61</accession>
<name>A0A3B0XJ61_9ZZZZ</name>
<protein>
    <submittedName>
        <fullName evidence="1">Uncharacterized protein</fullName>
    </submittedName>
</protein>
<sequence>MRLIGGELEHREILEHICFTDSGRSSLRLFIRSGNSKKKFIIPDFLCHVVEDVLKEENVDYIFYNILDDLSINISSIQSKNYDVLYLINYFGVVHDIRALNINNKIIIEDNVFFSNFKNTEQYEKWFSFNSFRKISSLADGSMVKTSLPVSECVKNSEARFVKLKEKAKINKYKYLNSGVGSERDYLRLFDEGEVMLDQQSEVYKMSDASLYRLLYIDKTNNQHVLKQRFDLMRQTFEKFDFGKNPDYYSFFPMRVKNRDALRSAMKKHGVFLPVHWSCATIKNRLYEEIISIPLFTIYEDNEFMYLVEKLKREVQW</sequence>
<dbReference type="Gene3D" id="3.40.640.10">
    <property type="entry name" value="Type I PLP-dependent aspartate aminotransferase-like (Major domain)"/>
    <property type="match status" value="1"/>
</dbReference>
<dbReference type="EMBL" id="UOFG01000199">
    <property type="protein sequence ID" value="VAW63372.1"/>
    <property type="molecule type" value="Genomic_DNA"/>
</dbReference>
<organism evidence="1">
    <name type="scientific">hydrothermal vent metagenome</name>
    <dbReference type="NCBI Taxonomy" id="652676"/>
    <lineage>
        <taxon>unclassified sequences</taxon>
        <taxon>metagenomes</taxon>
        <taxon>ecological metagenomes</taxon>
    </lineage>
</organism>
<dbReference type="SUPFAM" id="SSF53383">
    <property type="entry name" value="PLP-dependent transferases"/>
    <property type="match status" value="1"/>
</dbReference>
<proteinExistence type="predicted"/>
<dbReference type="InterPro" id="IPR015421">
    <property type="entry name" value="PyrdxlP-dep_Trfase_major"/>
</dbReference>
<reference evidence="1" key="1">
    <citation type="submission" date="2018-06" db="EMBL/GenBank/DDBJ databases">
        <authorList>
            <person name="Zhirakovskaya E."/>
        </authorList>
    </citation>
    <scope>NUCLEOTIDE SEQUENCE</scope>
</reference>
<evidence type="ECO:0000313" key="1">
    <source>
        <dbReference type="EMBL" id="VAW63372.1"/>
    </source>
</evidence>
<gene>
    <name evidence="1" type="ORF">MNBD_GAMMA11-1566</name>
</gene>
<dbReference type="InterPro" id="IPR015424">
    <property type="entry name" value="PyrdxlP-dep_Trfase"/>
</dbReference>